<name>A0A6B0UEP9_IXORI</name>
<proteinExistence type="predicted"/>
<sequence>MYLDFFFFNRQRILSFLFSTMHAFVWRPHKTSYASNASHGQATRDSLSFHGHKILSEFLSYICIIKPFVCNSNLNASRSECLSTSKRVDFPNT</sequence>
<reference evidence="1" key="1">
    <citation type="submission" date="2019-12" db="EMBL/GenBank/DDBJ databases">
        <title>An insight into the sialome of adult female Ixodes ricinus ticks feeding for 6 days.</title>
        <authorList>
            <person name="Perner J."/>
            <person name="Ribeiro J.M.C."/>
        </authorList>
    </citation>
    <scope>NUCLEOTIDE SEQUENCE</scope>
    <source>
        <strain evidence="1">Semi-engorged</strain>
        <tissue evidence="1">Salivary glands</tissue>
    </source>
</reference>
<accession>A0A6B0UEP9</accession>
<dbReference type="EMBL" id="GIFC01004843">
    <property type="protein sequence ID" value="MXU86926.1"/>
    <property type="molecule type" value="Transcribed_RNA"/>
</dbReference>
<evidence type="ECO:0000313" key="1">
    <source>
        <dbReference type="EMBL" id="MXU86926.1"/>
    </source>
</evidence>
<dbReference type="AlphaFoldDB" id="A0A6B0UEP9"/>
<protein>
    <submittedName>
        <fullName evidence="1">Putative secreted protein</fullName>
    </submittedName>
</protein>
<organism evidence="1">
    <name type="scientific">Ixodes ricinus</name>
    <name type="common">Common tick</name>
    <name type="synonym">Acarus ricinus</name>
    <dbReference type="NCBI Taxonomy" id="34613"/>
    <lineage>
        <taxon>Eukaryota</taxon>
        <taxon>Metazoa</taxon>
        <taxon>Ecdysozoa</taxon>
        <taxon>Arthropoda</taxon>
        <taxon>Chelicerata</taxon>
        <taxon>Arachnida</taxon>
        <taxon>Acari</taxon>
        <taxon>Parasitiformes</taxon>
        <taxon>Ixodida</taxon>
        <taxon>Ixodoidea</taxon>
        <taxon>Ixodidae</taxon>
        <taxon>Ixodinae</taxon>
        <taxon>Ixodes</taxon>
    </lineage>
</organism>